<dbReference type="InterPro" id="IPR016181">
    <property type="entry name" value="Acyl_CoA_acyltransferase"/>
</dbReference>
<proteinExistence type="inferred from homology"/>
<dbReference type="Proteomes" id="UP000186132">
    <property type="component" value="Unassembled WGS sequence"/>
</dbReference>
<protein>
    <submittedName>
        <fullName evidence="5">Ribosomal-protein-alanine N-acetyltransferase</fullName>
    </submittedName>
</protein>
<evidence type="ECO:0000256" key="2">
    <source>
        <dbReference type="ARBA" id="ARBA00023315"/>
    </source>
</evidence>
<dbReference type="STRING" id="1206085.SAMN05443575_4103"/>
<reference evidence="6" key="1">
    <citation type="submission" date="2016-11" db="EMBL/GenBank/DDBJ databases">
        <authorList>
            <person name="Varghese N."/>
            <person name="Submissions S."/>
        </authorList>
    </citation>
    <scope>NUCLEOTIDE SEQUENCE [LARGE SCALE GENOMIC DNA]</scope>
    <source>
        <strain evidence="6">DSM 45627</strain>
    </source>
</reference>
<dbReference type="OrthoDB" id="5242221at2"/>
<dbReference type="PANTHER" id="PTHR43792">
    <property type="entry name" value="GNAT FAMILY, PUTATIVE (AFU_ORTHOLOGUE AFUA_3G00765)-RELATED-RELATED"/>
    <property type="match status" value="1"/>
</dbReference>
<evidence type="ECO:0000313" key="5">
    <source>
        <dbReference type="EMBL" id="SHH56738.1"/>
    </source>
</evidence>
<dbReference type="EMBL" id="FQVU01000007">
    <property type="protein sequence ID" value="SHH56738.1"/>
    <property type="molecule type" value="Genomic_DNA"/>
</dbReference>
<dbReference type="GO" id="GO:0005737">
    <property type="term" value="C:cytoplasm"/>
    <property type="evidence" value="ECO:0007669"/>
    <property type="project" value="TreeGrafter"/>
</dbReference>
<keyword evidence="2" id="KW-0012">Acyltransferase</keyword>
<evidence type="ECO:0000313" key="6">
    <source>
        <dbReference type="Proteomes" id="UP000186132"/>
    </source>
</evidence>
<dbReference type="PANTHER" id="PTHR43792:SF8">
    <property type="entry name" value="[RIBOSOMAL PROTEIN US5]-ALANINE N-ACETYLTRANSFERASE"/>
    <property type="match status" value="1"/>
</dbReference>
<sequence length="214" mass="23946">MARTPGWPAHPCAGPVELRAPRLRDARGWSEVRLRNEAWLTPWEPTSSHAWDERNAVSAWPTLHSSLKAAARRGIMLPFMVDYGGRLVGQVNVSNVVHGALRSCTIGYWVDSAVAGRNITPTAVALVMDHCFQHVGMHRIEIDIRPENKASLRVVEKLGLRREGYYERFLDIDGAWRDHAAFALTVEELRGATMLSRLDRLPPVPTWRAVRGGG</sequence>
<comment type="similarity">
    <text evidence="3">Belongs to the acetyltransferase family. RimJ subfamily.</text>
</comment>
<dbReference type="PROSITE" id="PS51186">
    <property type="entry name" value="GNAT"/>
    <property type="match status" value="1"/>
</dbReference>
<feature type="domain" description="N-acetyltransferase" evidence="4">
    <location>
        <begin position="30"/>
        <end position="187"/>
    </location>
</feature>
<dbReference type="Pfam" id="PF13302">
    <property type="entry name" value="Acetyltransf_3"/>
    <property type="match status" value="1"/>
</dbReference>
<evidence type="ECO:0000256" key="1">
    <source>
        <dbReference type="ARBA" id="ARBA00022679"/>
    </source>
</evidence>
<evidence type="ECO:0000259" key="4">
    <source>
        <dbReference type="PROSITE" id="PS51186"/>
    </source>
</evidence>
<evidence type="ECO:0000256" key="3">
    <source>
        <dbReference type="ARBA" id="ARBA00038502"/>
    </source>
</evidence>
<name>A0A1M5U195_9ACTN</name>
<keyword evidence="1 5" id="KW-0808">Transferase</keyword>
<keyword evidence="6" id="KW-1185">Reference proteome</keyword>
<dbReference type="RefSeq" id="WP_073392297.1">
    <property type="nucleotide sequence ID" value="NZ_FQVU01000007.1"/>
</dbReference>
<dbReference type="InterPro" id="IPR000182">
    <property type="entry name" value="GNAT_dom"/>
</dbReference>
<dbReference type="Gene3D" id="3.40.630.30">
    <property type="match status" value="1"/>
</dbReference>
<organism evidence="5 6">
    <name type="scientific">Jatrophihabitans endophyticus</name>
    <dbReference type="NCBI Taxonomy" id="1206085"/>
    <lineage>
        <taxon>Bacteria</taxon>
        <taxon>Bacillati</taxon>
        <taxon>Actinomycetota</taxon>
        <taxon>Actinomycetes</taxon>
        <taxon>Jatrophihabitantales</taxon>
        <taxon>Jatrophihabitantaceae</taxon>
        <taxon>Jatrophihabitans</taxon>
    </lineage>
</organism>
<dbReference type="SUPFAM" id="SSF55729">
    <property type="entry name" value="Acyl-CoA N-acyltransferases (Nat)"/>
    <property type="match status" value="1"/>
</dbReference>
<dbReference type="InterPro" id="IPR051531">
    <property type="entry name" value="N-acetyltransferase"/>
</dbReference>
<dbReference type="AlphaFoldDB" id="A0A1M5U195"/>
<gene>
    <name evidence="5" type="ORF">SAMN05443575_4103</name>
</gene>
<dbReference type="GO" id="GO:0008999">
    <property type="term" value="F:protein-N-terminal-alanine acetyltransferase activity"/>
    <property type="evidence" value="ECO:0007669"/>
    <property type="project" value="TreeGrafter"/>
</dbReference>
<accession>A0A1M5U195</accession>